<keyword evidence="3" id="KW-0472">Membrane</keyword>
<dbReference type="InterPro" id="IPR051692">
    <property type="entry name" value="OMP-like"/>
</dbReference>
<dbReference type="GO" id="GO:0004190">
    <property type="term" value="F:aspartic-type endopeptidase activity"/>
    <property type="evidence" value="ECO:0007669"/>
    <property type="project" value="InterPro"/>
</dbReference>
<evidence type="ECO:0000256" key="3">
    <source>
        <dbReference type="ARBA" id="ARBA00023136"/>
    </source>
</evidence>
<dbReference type="InterPro" id="IPR011250">
    <property type="entry name" value="OMP/PagP_B-barrel"/>
</dbReference>
<evidence type="ECO:0000256" key="4">
    <source>
        <dbReference type="ARBA" id="ARBA00023237"/>
    </source>
</evidence>
<accession>A0A3L7A8F5</accession>
<feature type="domain" description="Outer membrane protein beta-barrel" evidence="6">
    <location>
        <begin position="68"/>
        <end position="274"/>
    </location>
</feature>
<dbReference type="InterPro" id="IPR027385">
    <property type="entry name" value="Beta-barrel_OMP"/>
</dbReference>
<organism evidence="7 8">
    <name type="scientific">Xanthobacter tagetidis</name>
    <dbReference type="NCBI Taxonomy" id="60216"/>
    <lineage>
        <taxon>Bacteria</taxon>
        <taxon>Pseudomonadati</taxon>
        <taxon>Pseudomonadota</taxon>
        <taxon>Alphaproteobacteria</taxon>
        <taxon>Hyphomicrobiales</taxon>
        <taxon>Xanthobacteraceae</taxon>
        <taxon>Xanthobacter</taxon>
    </lineage>
</organism>
<evidence type="ECO:0000256" key="1">
    <source>
        <dbReference type="ARBA" id="ARBA00004442"/>
    </source>
</evidence>
<dbReference type="PANTHER" id="PTHR34001">
    <property type="entry name" value="BLL7405 PROTEIN"/>
    <property type="match status" value="1"/>
</dbReference>
<comment type="similarity">
    <text evidence="5">Belongs to the Omp25/RopB family.</text>
</comment>
<dbReference type="SUPFAM" id="SSF69917">
    <property type="entry name" value="OMPT-like"/>
    <property type="match status" value="1"/>
</dbReference>
<dbReference type="Gene3D" id="2.40.128.90">
    <property type="entry name" value="OMPT-like"/>
    <property type="match status" value="1"/>
</dbReference>
<evidence type="ECO:0000313" key="7">
    <source>
        <dbReference type="EMBL" id="RLP75861.1"/>
    </source>
</evidence>
<comment type="caution">
    <text evidence="7">The sequence shown here is derived from an EMBL/GenBank/DDBJ whole genome shotgun (WGS) entry which is preliminary data.</text>
</comment>
<dbReference type="InterPro" id="IPR053724">
    <property type="entry name" value="OMP_A26_sf"/>
</dbReference>
<dbReference type="GO" id="GO:0009279">
    <property type="term" value="C:cell outer membrane"/>
    <property type="evidence" value="ECO:0007669"/>
    <property type="project" value="UniProtKB-SubCell"/>
</dbReference>
<dbReference type="Pfam" id="PF13505">
    <property type="entry name" value="OMP_b-brl"/>
    <property type="match status" value="3"/>
</dbReference>
<dbReference type="AlphaFoldDB" id="A0A3L7A8F5"/>
<dbReference type="EMBL" id="RCTF01000014">
    <property type="protein sequence ID" value="RLP75861.1"/>
    <property type="molecule type" value="Genomic_DNA"/>
</dbReference>
<feature type="domain" description="Outer membrane protein beta-barrel" evidence="6">
    <location>
        <begin position="282"/>
        <end position="497"/>
    </location>
</feature>
<dbReference type="InterPro" id="IPR020080">
    <property type="entry name" value="OM_adhesin/peptidase_omptin"/>
</dbReference>
<dbReference type="Gene3D" id="2.40.160.20">
    <property type="match status" value="3"/>
</dbReference>
<comment type="subcellular location">
    <subcellularLocation>
        <location evidence="1">Cell outer membrane</location>
    </subcellularLocation>
</comment>
<dbReference type="OrthoDB" id="7591823at2"/>
<evidence type="ECO:0000259" key="6">
    <source>
        <dbReference type="Pfam" id="PF13505"/>
    </source>
</evidence>
<gene>
    <name evidence="7" type="ORF">D9R14_16355</name>
</gene>
<dbReference type="SUPFAM" id="SSF56925">
    <property type="entry name" value="OMPA-like"/>
    <property type="match status" value="3"/>
</dbReference>
<name>A0A3L7A8F5_9HYPH</name>
<keyword evidence="2" id="KW-0732">Signal</keyword>
<feature type="domain" description="Outer membrane protein beta-barrel" evidence="6">
    <location>
        <begin position="805"/>
        <end position="1015"/>
    </location>
</feature>
<keyword evidence="4" id="KW-0998">Cell outer membrane</keyword>
<reference evidence="7 8" key="1">
    <citation type="submission" date="2018-10" db="EMBL/GenBank/DDBJ databases">
        <title>Xanthobacter tagetidis genome sequencing and assembly.</title>
        <authorList>
            <person name="Maclea K.S."/>
            <person name="Goen A.E."/>
            <person name="Fatima S.A."/>
        </authorList>
    </citation>
    <scope>NUCLEOTIDE SEQUENCE [LARGE SCALE GENOMIC DNA]</scope>
    <source>
        <strain evidence="7 8">ATCC 700314</strain>
    </source>
</reference>
<protein>
    <submittedName>
        <fullName evidence="7">Porin family protein</fullName>
    </submittedName>
</protein>
<dbReference type="Proteomes" id="UP000269692">
    <property type="component" value="Unassembled WGS sequence"/>
</dbReference>
<dbReference type="PANTHER" id="PTHR34001:SF3">
    <property type="entry name" value="BLL7405 PROTEIN"/>
    <property type="match status" value="1"/>
</dbReference>
<evidence type="ECO:0000313" key="8">
    <source>
        <dbReference type="Proteomes" id="UP000269692"/>
    </source>
</evidence>
<evidence type="ECO:0000256" key="2">
    <source>
        <dbReference type="ARBA" id="ARBA00022729"/>
    </source>
</evidence>
<keyword evidence="8" id="KW-1185">Reference proteome</keyword>
<evidence type="ECO:0000256" key="5">
    <source>
        <dbReference type="ARBA" id="ARBA00038306"/>
    </source>
</evidence>
<sequence>MARNMAEMRFLGSCAAAFRSDIEVSVHRAGFAIMILRRRLMTSTSLAAFLIGIAGLPAAAADLAPKAQAAPAPAGTWTGFYLGTYVGAGIADNYWLGASPPLATALTQQPTLHVPGSGALIGTQVGYNYQTGPLVLGVEGDIGTGFQNATVRCMTKWDPTCSTDTDFLGTLAARVGYAFDNVLLYGKAGAALTHQSYAVRASKLGGEFTASQTRSGWTVGGGVELALTPQFSAKAEYAYLDFGDSDLTLTKGTQTLATETSASAQIVKLGLNYRPFGAPLPGTGPAPASPGRDWSGLYLGAFAGGAFGWTEWDDPSGVLARASAAGSFPGAGEAQGLVGGVQGGFNMQMGAWVAGLEASAGASTLGGYAPCAYGKNAGTSFACRDIIKSIGTLTGQLGRSFGDALVYGKAGAAWAFGEGNVHDTNRGPVYSDSGVRWGWLLGGGLAYALTDNVSAFIEYNYIDFGSQDRTFTGGGTSGGASVTQQLDLVRAGVNYRFAEPRPGAAPAAPALPVGWSAEIGARYFASTGRSQKDLYIPVTQQQMVSRLIYDDTTGQAAEAFFRLQNHNGLFLKGYAGLGTLAGGSLNDEDFPAEVRYSNTLTELGDGHLSYGALDIGYDFLRQGQNSLGAFVGYRGMYTRVNGYGCRQIAKDEVCDDPADRSNWRGLGLSETETWQGVALGLNARLQLSDRMRLELDAAYLPYATMTGFDNHWSRPDINPLPQSGRGTGVQLEAILSYAVTDRLDVGVGARYWAFHTSNAYAQFDDPKPQAMSFFAERYGGFVQASYRFGDVPPLEGRAGAMPTKAPAAPHDWTGVYAGGTLGGGKGHTTYASPFATPVRGDAADLGGAMAGLQIGGDYQFGALVVGAEASGAWADVIGTNTCFSTAPAGRHSGFNCGSRVTALGTATARLGYAFDRSLLYLRGGFAWNRQDDSFNTAWFDKRVAVNGAANSGWTIGAGIEYALMSNLSVALEYKHFEFGASEPFTTSAVPALAGVNLAPDSLRLDMVGMSVNYRFAGFGGR</sequence>
<proteinExistence type="inferred from homology"/>